<comment type="caution">
    <text evidence="5">The sequence shown here is derived from an EMBL/GenBank/DDBJ whole genome shotgun (WGS) entry which is preliminary data.</text>
</comment>
<dbReference type="PROSITE" id="PS00045">
    <property type="entry name" value="HISTONE_LIKE"/>
    <property type="match status" value="1"/>
</dbReference>
<evidence type="ECO:0000313" key="5">
    <source>
        <dbReference type="EMBL" id="MDQ0285358.1"/>
    </source>
</evidence>
<evidence type="ECO:0000256" key="2">
    <source>
        <dbReference type="ARBA" id="ARBA00023067"/>
    </source>
</evidence>
<dbReference type="GO" id="GO:0003677">
    <property type="term" value="F:DNA binding"/>
    <property type="evidence" value="ECO:0007669"/>
    <property type="project" value="UniProtKB-KW"/>
</dbReference>
<dbReference type="RefSeq" id="WP_307399465.1">
    <property type="nucleotide sequence ID" value="NZ_JAUSUX010000002.1"/>
</dbReference>
<sequence length="93" mass="9937">MNKAELISQVAEKTELTKKDAEKAVSAVLAAIEEALARGDKVQLVGFGTFEIRERAARKGRNPQTGEEIEIAAARVPVFKAGKALRDAVSTAT</sequence>
<name>A0ABU0AXZ6_9FIRM</name>
<proteinExistence type="inferred from homology"/>
<keyword evidence="2" id="KW-0226">DNA condensation</keyword>
<dbReference type="Proteomes" id="UP001225644">
    <property type="component" value="Unassembled WGS sequence"/>
</dbReference>
<dbReference type="PANTHER" id="PTHR33175">
    <property type="entry name" value="DNA-BINDING PROTEIN HU"/>
    <property type="match status" value="1"/>
</dbReference>
<accession>A0ABU0AXZ6</accession>
<dbReference type="CDD" id="cd13831">
    <property type="entry name" value="HU"/>
    <property type="match status" value="1"/>
</dbReference>
<dbReference type="SUPFAM" id="SSF47729">
    <property type="entry name" value="IHF-like DNA-binding proteins"/>
    <property type="match status" value="1"/>
</dbReference>
<evidence type="ECO:0000256" key="3">
    <source>
        <dbReference type="ARBA" id="ARBA00023125"/>
    </source>
</evidence>
<comment type="similarity">
    <text evidence="1 4">Belongs to the bacterial histone-like protein family.</text>
</comment>
<keyword evidence="6" id="KW-1185">Reference proteome</keyword>
<dbReference type="InterPro" id="IPR000119">
    <property type="entry name" value="Hist_DNA-bd"/>
</dbReference>
<dbReference type="SMART" id="SM00411">
    <property type="entry name" value="BHL"/>
    <property type="match status" value="1"/>
</dbReference>
<protein>
    <submittedName>
        <fullName evidence="5">DNA-binding protein HU-beta</fullName>
    </submittedName>
</protein>
<dbReference type="InterPro" id="IPR010992">
    <property type="entry name" value="IHF-like_DNA-bd_dom_sf"/>
</dbReference>
<reference evidence="5 6" key="1">
    <citation type="submission" date="2023-07" db="EMBL/GenBank/DDBJ databases">
        <title>Genomic Encyclopedia of Type Strains, Phase IV (KMG-IV): sequencing the most valuable type-strain genomes for metagenomic binning, comparative biology and taxonomic classification.</title>
        <authorList>
            <person name="Goeker M."/>
        </authorList>
    </citation>
    <scope>NUCLEOTIDE SEQUENCE [LARGE SCALE GENOMIC DNA]</scope>
    <source>
        <strain evidence="5 6">DSM 12396</strain>
    </source>
</reference>
<dbReference type="PRINTS" id="PR01727">
    <property type="entry name" value="DNABINDINGHU"/>
</dbReference>
<evidence type="ECO:0000313" key="6">
    <source>
        <dbReference type="Proteomes" id="UP001225644"/>
    </source>
</evidence>
<evidence type="ECO:0000256" key="4">
    <source>
        <dbReference type="RuleBase" id="RU003939"/>
    </source>
</evidence>
<dbReference type="Pfam" id="PF00216">
    <property type="entry name" value="Bac_DNA_binding"/>
    <property type="match status" value="1"/>
</dbReference>
<evidence type="ECO:0000256" key="1">
    <source>
        <dbReference type="ARBA" id="ARBA00010529"/>
    </source>
</evidence>
<organism evidence="5 6">
    <name type="scientific">Desulfofundulus luciae</name>
    <dbReference type="NCBI Taxonomy" id="74702"/>
    <lineage>
        <taxon>Bacteria</taxon>
        <taxon>Bacillati</taxon>
        <taxon>Bacillota</taxon>
        <taxon>Clostridia</taxon>
        <taxon>Eubacteriales</taxon>
        <taxon>Peptococcaceae</taxon>
        <taxon>Desulfofundulus</taxon>
    </lineage>
</organism>
<dbReference type="Gene3D" id="4.10.520.10">
    <property type="entry name" value="IHF-like DNA-binding proteins"/>
    <property type="match status" value="1"/>
</dbReference>
<dbReference type="InterPro" id="IPR020816">
    <property type="entry name" value="Histone-like_DNA-bd_CS"/>
</dbReference>
<dbReference type="PANTHER" id="PTHR33175:SF3">
    <property type="entry name" value="DNA-BINDING PROTEIN HU-BETA"/>
    <property type="match status" value="1"/>
</dbReference>
<gene>
    <name evidence="5" type="ORF">J2Z49_000451</name>
</gene>
<dbReference type="EMBL" id="JAUSUX010000002">
    <property type="protein sequence ID" value="MDQ0285358.1"/>
    <property type="molecule type" value="Genomic_DNA"/>
</dbReference>
<keyword evidence="3 5" id="KW-0238">DNA-binding</keyword>